<keyword evidence="2" id="KW-1185">Reference proteome</keyword>
<dbReference type="Proteomes" id="UP000321570">
    <property type="component" value="Unassembled WGS sequence"/>
</dbReference>
<proteinExistence type="predicted"/>
<evidence type="ECO:0000313" key="1">
    <source>
        <dbReference type="EMBL" id="VUZ49325.1"/>
    </source>
</evidence>
<gene>
    <name evidence="1" type="ORF">WMSIL1_LOCUS8768</name>
</gene>
<dbReference type="AlphaFoldDB" id="A0A564YQ21"/>
<name>A0A564YQ21_HYMDI</name>
<dbReference type="EMBL" id="CABIJS010000333">
    <property type="protein sequence ID" value="VUZ49325.1"/>
    <property type="molecule type" value="Genomic_DNA"/>
</dbReference>
<organism evidence="1 2">
    <name type="scientific">Hymenolepis diminuta</name>
    <name type="common">Rat tapeworm</name>
    <dbReference type="NCBI Taxonomy" id="6216"/>
    <lineage>
        <taxon>Eukaryota</taxon>
        <taxon>Metazoa</taxon>
        <taxon>Spiralia</taxon>
        <taxon>Lophotrochozoa</taxon>
        <taxon>Platyhelminthes</taxon>
        <taxon>Cestoda</taxon>
        <taxon>Eucestoda</taxon>
        <taxon>Cyclophyllidea</taxon>
        <taxon>Hymenolepididae</taxon>
        <taxon>Hymenolepis</taxon>
    </lineage>
</organism>
<reference evidence="1 2" key="1">
    <citation type="submission" date="2019-07" db="EMBL/GenBank/DDBJ databases">
        <authorList>
            <person name="Jastrzebski P J."/>
            <person name="Paukszto L."/>
            <person name="Jastrzebski P J."/>
        </authorList>
    </citation>
    <scope>NUCLEOTIDE SEQUENCE [LARGE SCALE GENOMIC DNA]</scope>
    <source>
        <strain evidence="1 2">WMS-il1</strain>
    </source>
</reference>
<sequence>MISAQTTGFFDDVTLRTVITPHLAVSLRELENIDHLLIEGKHSLFDKYPTNIRSSHSQDVDFVENAVIIGTDLSKKSLSTKMATKKASAEGLLRAVQQGRTRTIRER</sequence>
<protein>
    <submittedName>
        <fullName evidence="1">Uncharacterized protein</fullName>
    </submittedName>
</protein>
<evidence type="ECO:0000313" key="2">
    <source>
        <dbReference type="Proteomes" id="UP000321570"/>
    </source>
</evidence>
<accession>A0A564YQ21</accession>